<organism evidence="1">
    <name type="scientific">Homo sapiens</name>
    <name type="common">Human</name>
    <dbReference type="NCBI Taxonomy" id="9606"/>
    <lineage>
        <taxon>Eukaryota</taxon>
        <taxon>Metazoa</taxon>
        <taxon>Chordata</taxon>
        <taxon>Craniata</taxon>
        <taxon>Vertebrata</taxon>
        <taxon>Euteleostomi</taxon>
        <taxon>Mammalia</taxon>
        <taxon>Eutheria</taxon>
        <taxon>Euarchontoglires</taxon>
        <taxon>Primates</taxon>
        <taxon>Haplorrhini</taxon>
        <taxon>Catarrhini</taxon>
        <taxon>Hominidae</taxon>
        <taxon>Homo</taxon>
    </lineage>
</organism>
<name>Q9P1E9_HUMAN</name>
<sequence>MSRINKYLFSNSDSNFSHFSVSNVSTYCVPGNKDTN</sequence>
<reference evidence="1" key="1">
    <citation type="submission" date="1998-12" db="EMBL/GenBank/DDBJ databases">
        <title>Functional prediction of the coding sequences of 121 new genes deduced by analysis of cDNA clones from human fetal liver.</title>
        <authorList>
            <person name="Zhang C."/>
            <person name="Yu Y."/>
            <person name="Zhang S."/>
            <person name="Wei H."/>
            <person name="Zhou G."/>
            <person name="Ouyang S."/>
            <person name="Luo L."/>
            <person name="Bi J."/>
            <person name="Liu M."/>
            <person name="He F."/>
        </authorList>
    </citation>
    <scope>NUCLEOTIDE SEQUENCE</scope>
    <source>
        <tissue evidence="1">Liver</tissue>
    </source>
</reference>
<evidence type="ECO:0000313" key="1">
    <source>
        <dbReference type="EMBL" id="AAF71106.1"/>
    </source>
</evidence>
<proteinExistence type="evidence at transcript level"/>
<dbReference type="EMBL" id="AF116686">
    <property type="protein sequence ID" value="AAF71106.1"/>
    <property type="molecule type" value="mRNA"/>
</dbReference>
<protein>
    <submittedName>
        <fullName evidence="1">PRO2116</fullName>
    </submittedName>
</protein>
<dbReference type="AlphaFoldDB" id="Q9P1E9"/>
<accession>Q9P1E9</accession>